<dbReference type="InterPro" id="IPR004181">
    <property type="entry name" value="Znf_MIZ"/>
</dbReference>
<dbReference type="GO" id="GO:0008270">
    <property type="term" value="F:zinc ion binding"/>
    <property type="evidence" value="ECO:0007669"/>
    <property type="project" value="UniProtKB-KW"/>
</dbReference>
<keyword evidence="15" id="KW-1185">Reference proteome</keyword>
<dbReference type="Gramene" id="PHT69312">
    <property type="protein sequence ID" value="PHT69312"/>
    <property type="gene ID" value="T459_28799"/>
</dbReference>
<dbReference type="InterPro" id="IPR013083">
    <property type="entry name" value="Znf_RING/FYVE/PHD"/>
</dbReference>
<reference evidence="14 15" key="2">
    <citation type="journal article" date="2017" name="Genome Biol.">
        <title>New reference genome sequences of hot pepper reveal the massive evolution of plant disease-resistance genes by retroduplication.</title>
        <authorList>
            <person name="Kim S."/>
            <person name="Park J."/>
            <person name="Yeom S.I."/>
            <person name="Kim Y.M."/>
            <person name="Seo E."/>
            <person name="Kim K.T."/>
            <person name="Kim M.S."/>
            <person name="Lee J.M."/>
            <person name="Cheong K."/>
            <person name="Shin H.S."/>
            <person name="Kim S.B."/>
            <person name="Han K."/>
            <person name="Lee J."/>
            <person name="Park M."/>
            <person name="Lee H.A."/>
            <person name="Lee H.Y."/>
            <person name="Lee Y."/>
            <person name="Oh S."/>
            <person name="Lee J.H."/>
            <person name="Choi E."/>
            <person name="Choi E."/>
            <person name="Lee S.E."/>
            <person name="Jeon J."/>
            <person name="Kim H."/>
            <person name="Choi G."/>
            <person name="Song H."/>
            <person name="Lee J."/>
            <person name="Lee S.C."/>
            <person name="Kwon J.K."/>
            <person name="Lee H.Y."/>
            <person name="Koo N."/>
            <person name="Hong Y."/>
            <person name="Kim R.W."/>
            <person name="Kang W.H."/>
            <person name="Huh J.H."/>
            <person name="Kang B.C."/>
            <person name="Yang T.J."/>
            <person name="Lee Y.H."/>
            <person name="Bennetzen J.L."/>
            <person name="Choi D."/>
        </authorList>
    </citation>
    <scope>NUCLEOTIDE SEQUENCE [LARGE SCALE GENOMIC DNA]</scope>
    <source>
        <strain evidence="15">cv. CM334</strain>
    </source>
</reference>
<evidence type="ECO:0000313" key="15">
    <source>
        <dbReference type="Proteomes" id="UP000222542"/>
    </source>
</evidence>
<gene>
    <name evidence="14" type="ORF">T459_28799</name>
</gene>
<dbReference type="GO" id="GO:0061665">
    <property type="term" value="F:SUMO ligase activity"/>
    <property type="evidence" value="ECO:0000318"/>
    <property type="project" value="GO_Central"/>
</dbReference>
<comment type="pathway">
    <text evidence="2">Protein modification; protein sumoylation.</text>
</comment>
<dbReference type="Proteomes" id="UP000222542">
    <property type="component" value="Unassembled WGS sequence"/>
</dbReference>
<evidence type="ECO:0000256" key="6">
    <source>
        <dbReference type="ARBA" id="ARBA00022771"/>
    </source>
</evidence>
<evidence type="ECO:0000256" key="3">
    <source>
        <dbReference type="ARBA" id="ARBA00005383"/>
    </source>
</evidence>
<dbReference type="InterPro" id="IPR019786">
    <property type="entry name" value="Zinc_finger_PHD-type_CS"/>
</dbReference>
<dbReference type="EMBL" id="AYRZ02000011">
    <property type="protein sequence ID" value="PHT69312.1"/>
    <property type="molecule type" value="Genomic_DNA"/>
</dbReference>
<evidence type="ECO:0000313" key="14">
    <source>
        <dbReference type="EMBL" id="PHT69312.1"/>
    </source>
</evidence>
<sequence>MREGRLKWFGHVMRRDVDAPVRRCERLPLRSRGRPKKYWREVIRHDMEQLQLTEDMTLDRKDKLAYFRIKELKDVLTQLSLSKQGKKQDLVDRILATLSDERVSGSFSKRNIVGKEDVAKLVDDIYRKMQVSGATGATDLASKSQVVPETNSVKPKEEIADSYHVKVRCVCTSSLQNETMIQCEDRRCHTWQHIRCVVIPDKPMEGGDPPVPPTTFYCELCRLVRADPFWVTMGHPLYPAKLAITSVPADGTNPVQSIEKTFQITRADRDLLAKQEYDLQAWCMLLNDKVQFRMQWPQYADLQVNGVPVRAINRPGSQLLGANGRDDGPIITPYTRDGINKITLTGCDGRVFCLGVRLAKRRTVQQVLSIIPKVSDGEKFEDALARFRRCVGGGTTTENADSDSDLEVVADCIPVNLRCPMSGSRIKVAGRFRPCIHMGCFDLDWQCPICLKNYSLEHVIVDPYFNRITSQMRNCGEDVTEIEVKPDGSWRAKVEGDRRSLGDLGRWHLPDGSLSESLDIESKPTPEILKQVKQEGGSDGNGLKVGLKKNRDGLWEISKPEDQTFSSGNRLRENFGKDVIPMSSSATGSGKEGEDPSVNQDGNGNLEFSNNAFDLEAISLNIDPPYGFGNGNPSVPVVPAADAEVIVLSDSDEENEPIIPSGPIFNNNRSDAPVVSFPAQPQGISDSFHDTALVNGGNSCLGLFGSNVDDFGMNMWSLPPESQGGPDVQHGSINCTTSIGGYGLADTGIGSASLLSETYTDRPNANMNDSLADNSLAFNGNDSSLQIFLPTRPSDTSLEAARDQPDVSNGVGTGDWISLRLGGDGGVHDDSAVANGLSSGQQQVQTKDTTLDSLADSGSDAPVCAASLLLGMNDSRSTKNSRERSDSPFTFPRQRRSVRPRLYLSINSDSE</sequence>
<comment type="caution">
    <text evidence="14">The sequence shown here is derived from an EMBL/GenBank/DDBJ whole genome shotgun (WGS) entry which is preliminary data.</text>
</comment>
<keyword evidence="6 10" id="KW-0863">Zinc-finger</keyword>
<dbReference type="PANTHER" id="PTHR10782:SF93">
    <property type="entry name" value="E3 SUMO-PROTEIN LIGASE SIZ1-LIKE"/>
    <property type="match status" value="1"/>
</dbReference>
<evidence type="ECO:0000256" key="7">
    <source>
        <dbReference type="ARBA" id="ARBA00022786"/>
    </source>
</evidence>
<keyword evidence="4" id="KW-0808">Transferase</keyword>
<dbReference type="PROSITE" id="PS01359">
    <property type="entry name" value="ZF_PHD_1"/>
    <property type="match status" value="1"/>
</dbReference>
<evidence type="ECO:0000259" key="12">
    <source>
        <dbReference type="PROSITE" id="PS50800"/>
    </source>
</evidence>
<name>A0A2G2YHT2_CAPAN</name>
<feature type="compositionally biased region" description="Basic and acidic residues" evidence="11">
    <location>
        <begin position="876"/>
        <end position="886"/>
    </location>
</feature>
<comment type="similarity">
    <text evidence="3">Belongs to the PIAS family.</text>
</comment>
<evidence type="ECO:0000256" key="2">
    <source>
        <dbReference type="ARBA" id="ARBA00004718"/>
    </source>
</evidence>
<accession>A0A2G2YHT2</accession>
<dbReference type="InterPro" id="IPR019787">
    <property type="entry name" value="Znf_PHD-finger"/>
</dbReference>
<organism evidence="14 15">
    <name type="scientific">Capsicum annuum</name>
    <name type="common">Capsicum pepper</name>
    <dbReference type="NCBI Taxonomy" id="4072"/>
    <lineage>
        <taxon>Eukaryota</taxon>
        <taxon>Viridiplantae</taxon>
        <taxon>Streptophyta</taxon>
        <taxon>Embryophyta</taxon>
        <taxon>Tracheophyta</taxon>
        <taxon>Spermatophyta</taxon>
        <taxon>Magnoliopsida</taxon>
        <taxon>eudicotyledons</taxon>
        <taxon>Gunneridae</taxon>
        <taxon>Pentapetalae</taxon>
        <taxon>asterids</taxon>
        <taxon>lamiids</taxon>
        <taxon>Solanales</taxon>
        <taxon>Solanaceae</taxon>
        <taxon>Solanoideae</taxon>
        <taxon>Capsiceae</taxon>
        <taxon>Capsicum</taxon>
    </lineage>
</organism>
<dbReference type="SUPFAM" id="SSF57903">
    <property type="entry name" value="FYVE/PHD zinc finger"/>
    <property type="match status" value="1"/>
</dbReference>
<evidence type="ECO:0000256" key="10">
    <source>
        <dbReference type="PROSITE-ProRule" id="PRU00452"/>
    </source>
</evidence>
<dbReference type="PROSITE" id="PS50800">
    <property type="entry name" value="SAP"/>
    <property type="match status" value="1"/>
</dbReference>
<keyword evidence="8" id="KW-0862">Zinc</keyword>
<feature type="domain" description="SAP" evidence="12">
    <location>
        <begin position="64"/>
        <end position="98"/>
    </location>
</feature>
<evidence type="ECO:0000256" key="8">
    <source>
        <dbReference type="ARBA" id="ARBA00022833"/>
    </source>
</evidence>
<dbReference type="SUPFAM" id="SSF68906">
    <property type="entry name" value="SAP domain"/>
    <property type="match status" value="1"/>
</dbReference>
<dbReference type="InterPro" id="IPR011011">
    <property type="entry name" value="Znf_FYVE_PHD"/>
</dbReference>
<evidence type="ECO:0000259" key="13">
    <source>
        <dbReference type="PROSITE" id="PS51044"/>
    </source>
</evidence>
<dbReference type="Pfam" id="PF00628">
    <property type="entry name" value="PHD"/>
    <property type="match status" value="1"/>
</dbReference>
<dbReference type="GO" id="GO:0000785">
    <property type="term" value="C:chromatin"/>
    <property type="evidence" value="ECO:0000318"/>
    <property type="project" value="GO_Central"/>
</dbReference>
<evidence type="ECO:0000256" key="9">
    <source>
        <dbReference type="ARBA" id="ARBA00023242"/>
    </source>
</evidence>
<dbReference type="InterPro" id="IPR036361">
    <property type="entry name" value="SAP_dom_sf"/>
</dbReference>
<reference evidence="14 15" key="1">
    <citation type="journal article" date="2014" name="Nat. Genet.">
        <title>Genome sequence of the hot pepper provides insights into the evolution of pungency in Capsicum species.</title>
        <authorList>
            <person name="Kim S."/>
            <person name="Park M."/>
            <person name="Yeom S.I."/>
            <person name="Kim Y.M."/>
            <person name="Lee J.M."/>
            <person name="Lee H.A."/>
            <person name="Seo E."/>
            <person name="Choi J."/>
            <person name="Cheong K."/>
            <person name="Kim K.T."/>
            <person name="Jung K."/>
            <person name="Lee G.W."/>
            <person name="Oh S.K."/>
            <person name="Bae C."/>
            <person name="Kim S.B."/>
            <person name="Lee H.Y."/>
            <person name="Kim S.Y."/>
            <person name="Kim M.S."/>
            <person name="Kang B.C."/>
            <person name="Jo Y.D."/>
            <person name="Yang H.B."/>
            <person name="Jeong H.J."/>
            <person name="Kang W.H."/>
            <person name="Kwon J.K."/>
            <person name="Shin C."/>
            <person name="Lim J.Y."/>
            <person name="Park J.H."/>
            <person name="Huh J.H."/>
            <person name="Kim J.S."/>
            <person name="Kim B.D."/>
            <person name="Cohen O."/>
            <person name="Paran I."/>
            <person name="Suh M.C."/>
            <person name="Lee S.B."/>
            <person name="Kim Y.K."/>
            <person name="Shin Y."/>
            <person name="Noh S.J."/>
            <person name="Park J."/>
            <person name="Seo Y.S."/>
            <person name="Kwon S.Y."/>
            <person name="Kim H.A."/>
            <person name="Park J.M."/>
            <person name="Kim H.J."/>
            <person name="Choi S.B."/>
            <person name="Bosland P.W."/>
            <person name="Reeves G."/>
            <person name="Jo S.H."/>
            <person name="Lee B.W."/>
            <person name="Cho H.T."/>
            <person name="Choi H.S."/>
            <person name="Lee M.S."/>
            <person name="Yu Y."/>
            <person name="Do Choi Y."/>
            <person name="Park B.S."/>
            <person name="van Deynze A."/>
            <person name="Ashrafi H."/>
            <person name="Hill T."/>
            <person name="Kim W.T."/>
            <person name="Pai H.S."/>
            <person name="Ahn H.K."/>
            <person name="Yeam I."/>
            <person name="Giovannoni J.J."/>
            <person name="Rose J.K."/>
            <person name="Sorensen I."/>
            <person name="Lee S.J."/>
            <person name="Kim R.W."/>
            <person name="Choi I.Y."/>
            <person name="Choi B.S."/>
            <person name="Lim J.S."/>
            <person name="Lee Y.H."/>
            <person name="Choi D."/>
        </authorList>
    </citation>
    <scope>NUCLEOTIDE SEQUENCE [LARGE SCALE GENOMIC DNA]</scope>
    <source>
        <strain evidence="15">cv. CM334</strain>
    </source>
</reference>
<keyword evidence="5" id="KW-0479">Metal-binding</keyword>
<dbReference type="GO" id="GO:0005634">
    <property type="term" value="C:nucleus"/>
    <property type="evidence" value="ECO:0007669"/>
    <property type="project" value="UniProtKB-SubCell"/>
</dbReference>
<dbReference type="Gene3D" id="1.10.720.30">
    <property type="entry name" value="SAP domain"/>
    <property type="match status" value="1"/>
</dbReference>
<feature type="domain" description="SP-RING-type" evidence="13">
    <location>
        <begin position="402"/>
        <end position="474"/>
    </location>
</feature>
<comment type="subcellular location">
    <subcellularLocation>
        <location evidence="1">Nucleus</location>
    </subcellularLocation>
</comment>
<keyword evidence="14" id="KW-0436">Ligase</keyword>
<dbReference type="CDD" id="cd15570">
    <property type="entry name" value="PHD_Bye1p_SIZ1_like"/>
    <property type="match status" value="1"/>
</dbReference>
<evidence type="ECO:0000256" key="1">
    <source>
        <dbReference type="ARBA" id="ARBA00004123"/>
    </source>
</evidence>
<dbReference type="AlphaFoldDB" id="A0A2G2YHT2"/>
<dbReference type="OMA" id="NNIMHMS"/>
<feature type="region of interest" description="Disordered" evidence="11">
    <location>
        <begin position="579"/>
        <end position="603"/>
    </location>
</feature>
<dbReference type="SMART" id="SM00249">
    <property type="entry name" value="PHD"/>
    <property type="match status" value="1"/>
</dbReference>
<protein>
    <submittedName>
        <fullName evidence="14">E3 SUMO-protein ligase SIZ1</fullName>
    </submittedName>
</protein>
<evidence type="ECO:0000256" key="5">
    <source>
        <dbReference type="ARBA" id="ARBA00022723"/>
    </source>
</evidence>
<dbReference type="InterPro" id="IPR003034">
    <property type="entry name" value="SAP_dom"/>
</dbReference>
<keyword evidence="9" id="KW-0539">Nucleus</keyword>
<dbReference type="Gene3D" id="3.30.40.10">
    <property type="entry name" value="Zinc/RING finger domain, C3HC4 (zinc finger)"/>
    <property type="match status" value="2"/>
</dbReference>
<dbReference type="Pfam" id="PF02037">
    <property type="entry name" value="SAP"/>
    <property type="match status" value="1"/>
</dbReference>
<dbReference type="GO" id="GO:0016874">
    <property type="term" value="F:ligase activity"/>
    <property type="evidence" value="ECO:0007669"/>
    <property type="project" value="UniProtKB-KW"/>
</dbReference>
<evidence type="ECO:0000256" key="11">
    <source>
        <dbReference type="SAM" id="MobiDB-lite"/>
    </source>
</evidence>
<keyword evidence="7" id="KW-0833">Ubl conjugation pathway</keyword>
<dbReference type="SMART" id="SM00513">
    <property type="entry name" value="SAP"/>
    <property type="match status" value="1"/>
</dbReference>
<dbReference type="PROSITE" id="PS51044">
    <property type="entry name" value="ZF_SP_RING"/>
    <property type="match status" value="1"/>
</dbReference>
<proteinExistence type="inferred from homology"/>
<dbReference type="UniPathway" id="UPA00886"/>
<dbReference type="InterPro" id="IPR001965">
    <property type="entry name" value="Znf_PHD"/>
</dbReference>
<dbReference type="GO" id="GO:0016925">
    <property type="term" value="P:protein sumoylation"/>
    <property type="evidence" value="ECO:0000318"/>
    <property type="project" value="GO_Central"/>
</dbReference>
<dbReference type="PANTHER" id="PTHR10782">
    <property type="entry name" value="ZINC FINGER MIZ DOMAIN-CONTAINING PROTEIN"/>
    <property type="match status" value="1"/>
</dbReference>
<evidence type="ECO:0000256" key="4">
    <source>
        <dbReference type="ARBA" id="ARBA00022679"/>
    </source>
</evidence>
<feature type="region of interest" description="Disordered" evidence="11">
    <location>
        <begin position="872"/>
        <end position="911"/>
    </location>
</feature>
<dbReference type="STRING" id="4072.A0A2G2YHT2"/>